<proteinExistence type="predicted"/>
<sequence length="119" mass="13401">MSWSRVTKTVNVYNRCVEAFVSRSERKGEKQTKLEVGSPSARYGAIASEQSLRGRDRSGGRCTKARNFPLGPVPPTGLPEPWPSPLTRTRTRTRVQTHRTVHTQSENRAQQYATSHSFT</sequence>
<accession>A0ABN8HLX3</accession>
<organism evidence="2 3">
    <name type="scientific">Iphiclides podalirius</name>
    <name type="common">scarce swallowtail</name>
    <dbReference type="NCBI Taxonomy" id="110791"/>
    <lineage>
        <taxon>Eukaryota</taxon>
        <taxon>Metazoa</taxon>
        <taxon>Ecdysozoa</taxon>
        <taxon>Arthropoda</taxon>
        <taxon>Hexapoda</taxon>
        <taxon>Insecta</taxon>
        <taxon>Pterygota</taxon>
        <taxon>Neoptera</taxon>
        <taxon>Endopterygota</taxon>
        <taxon>Lepidoptera</taxon>
        <taxon>Glossata</taxon>
        <taxon>Ditrysia</taxon>
        <taxon>Papilionoidea</taxon>
        <taxon>Papilionidae</taxon>
        <taxon>Papilioninae</taxon>
        <taxon>Iphiclides</taxon>
    </lineage>
</organism>
<feature type="compositionally biased region" description="Basic and acidic residues" evidence="1">
    <location>
        <begin position="23"/>
        <end position="33"/>
    </location>
</feature>
<feature type="compositionally biased region" description="Basic residues" evidence="1">
    <location>
        <begin position="89"/>
        <end position="101"/>
    </location>
</feature>
<feature type="region of interest" description="Disordered" evidence="1">
    <location>
        <begin position="23"/>
        <end position="119"/>
    </location>
</feature>
<reference evidence="2" key="1">
    <citation type="submission" date="2022-03" db="EMBL/GenBank/DDBJ databases">
        <authorList>
            <person name="Martin H S."/>
        </authorList>
    </citation>
    <scope>NUCLEOTIDE SEQUENCE</scope>
</reference>
<feature type="compositionally biased region" description="Pro residues" evidence="1">
    <location>
        <begin position="71"/>
        <end position="84"/>
    </location>
</feature>
<feature type="non-terminal residue" evidence="2">
    <location>
        <position position="119"/>
    </location>
</feature>
<feature type="compositionally biased region" description="Polar residues" evidence="1">
    <location>
        <begin position="106"/>
        <end position="119"/>
    </location>
</feature>
<evidence type="ECO:0000256" key="1">
    <source>
        <dbReference type="SAM" id="MobiDB-lite"/>
    </source>
</evidence>
<dbReference type="EMBL" id="OW152813">
    <property type="protein sequence ID" value="CAH2036151.1"/>
    <property type="molecule type" value="Genomic_DNA"/>
</dbReference>
<name>A0ABN8HLX3_9NEOP</name>
<keyword evidence="3" id="KW-1185">Reference proteome</keyword>
<evidence type="ECO:0000313" key="2">
    <source>
        <dbReference type="EMBL" id="CAH2036151.1"/>
    </source>
</evidence>
<protein>
    <submittedName>
        <fullName evidence="2">Uncharacterized protein</fullName>
    </submittedName>
</protein>
<gene>
    <name evidence="2" type="ORF">IPOD504_LOCUS866</name>
</gene>
<dbReference type="Proteomes" id="UP000837857">
    <property type="component" value="Chromosome 1"/>
</dbReference>
<evidence type="ECO:0000313" key="3">
    <source>
        <dbReference type="Proteomes" id="UP000837857"/>
    </source>
</evidence>